<sequence>MNHPSTMPNGHAIVRVTAAVIVKDGTILIAQRGRSDRMAGLWEFPGGKVEAGETPQQCLRRELCEELAMNADIGRHLGTSRYHYDHMSIELIAYRAYWDGQPFRLITHQDFCWVTPKQLADYAFTPADLPFVQLLASGSISLF</sequence>
<dbReference type="GO" id="GO:0046872">
    <property type="term" value="F:metal ion binding"/>
    <property type="evidence" value="ECO:0007669"/>
    <property type="project" value="UniProtKB-KW"/>
</dbReference>
<dbReference type="SUPFAM" id="SSF55811">
    <property type="entry name" value="Nudix"/>
    <property type="match status" value="1"/>
</dbReference>
<evidence type="ECO:0000259" key="17">
    <source>
        <dbReference type="PROSITE" id="PS51462"/>
    </source>
</evidence>
<evidence type="ECO:0000256" key="11">
    <source>
        <dbReference type="ARBA" id="ARBA00036904"/>
    </source>
</evidence>
<dbReference type="PRINTS" id="PR00502">
    <property type="entry name" value="NUDIXFAMILY"/>
</dbReference>
<evidence type="ECO:0000256" key="9">
    <source>
        <dbReference type="ARBA" id="ARBA00023204"/>
    </source>
</evidence>
<dbReference type="Gene3D" id="3.90.79.10">
    <property type="entry name" value="Nucleoside Triphosphate Pyrophosphohydrolase"/>
    <property type="match status" value="1"/>
</dbReference>
<dbReference type="InterPro" id="IPR047127">
    <property type="entry name" value="MutT-like"/>
</dbReference>
<dbReference type="GO" id="GO:0035539">
    <property type="term" value="F:8-oxo-7,8-dihydrodeoxyguanosine triphosphate pyrophosphatase activity"/>
    <property type="evidence" value="ECO:0007669"/>
    <property type="project" value="UniProtKB-EC"/>
</dbReference>
<keyword evidence="19" id="KW-1185">Reference proteome</keyword>
<evidence type="ECO:0000256" key="10">
    <source>
        <dbReference type="ARBA" id="ARBA00035861"/>
    </source>
</evidence>
<evidence type="ECO:0000256" key="14">
    <source>
        <dbReference type="ARBA" id="ARBA00041592"/>
    </source>
</evidence>
<gene>
    <name evidence="18" type="ORF">DSCW_09220</name>
</gene>
<dbReference type="AlphaFoldDB" id="A0A5K7YYK3"/>
<organism evidence="18 19">
    <name type="scientific">Desulfosarcina widdelii</name>
    <dbReference type="NCBI Taxonomy" id="947919"/>
    <lineage>
        <taxon>Bacteria</taxon>
        <taxon>Pseudomonadati</taxon>
        <taxon>Thermodesulfobacteriota</taxon>
        <taxon>Desulfobacteria</taxon>
        <taxon>Desulfobacterales</taxon>
        <taxon>Desulfosarcinaceae</taxon>
        <taxon>Desulfosarcina</taxon>
    </lineage>
</organism>
<evidence type="ECO:0000256" key="4">
    <source>
        <dbReference type="ARBA" id="ARBA00022705"/>
    </source>
</evidence>
<proteinExistence type="inferred from homology"/>
<comment type="catalytic activity">
    <reaction evidence="10">
        <text>8-oxo-dGTP + H2O = 8-oxo-dGMP + diphosphate + H(+)</text>
        <dbReference type="Rhea" id="RHEA:31575"/>
        <dbReference type="ChEBI" id="CHEBI:15377"/>
        <dbReference type="ChEBI" id="CHEBI:15378"/>
        <dbReference type="ChEBI" id="CHEBI:33019"/>
        <dbReference type="ChEBI" id="CHEBI:63224"/>
        <dbReference type="ChEBI" id="CHEBI:77896"/>
        <dbReference type="EC" id="3.6.1.55"/>
    </reaction>
</comment>
<reference evidence="18 19" key="1">
    <citation type="submission" date="2019-11" db="EMBL/GenBank/DDBJ databases">
        <title>Comparative genomics of hydrocarbon-degrading Desulfosarcina strains.</title>
        <authorList>
            <person name="Watanabe M."/>
            <person name="Kojima H."/>
            <person name="Fukui M."/>
        </authorList>
    </citation>
    <scope>NUCLEOTIDE SEQUENCE [LARGE SCALE GENOMIC DNA]</scope>
    <source>
        <strain evidence="18 19">PP31</strain>
    </source>
</reference>
<keyword evidence="8" id="KW-0460">Magnesium</keyword>
<evidence type="ECO:0000256" key="1">
    <source>
        <dbReference type="ARBA" id="ARBA00001946"/>
    </source>
</evidence>
<comment type="catalytic activity">
    <reaction evidence="11">
        <text>8-oxo-GTP + H2O = 8-oxo-GMP + diphosphate + H(+)</text>
        <dbReference type="Rhea" id="RHEA:67616"/>
        <dbReference type="ChEBI" id="CHEBI:15377"/>
        <dbReference type="ChEBI" id="CHEBI:15378"/>
        <dbReference type="ChEBI" id="CHEBI:33019"/>
        <dbReference type="ChEBI" id="CHEBI:143553"/>
        <dbReference type="ChEBI" id="CHEBI:145694"/>
    </reaction>
</comment>
<dbReference type="PROSITE" id="PS51462">
    <property type="entry name" value="NUDIX"/>
    <property type="match status" value="1"/>
</dbReference>
<evidence type="ECO:0000256" key="2">
    <source>
        <dbReference type="ARBA" id="ARBA00005582"/>
    </source>
</evidence>
<evidence type="ECO:0000256" key="7">
    <source>
        <dbReference type="ARBA" id="ARBA00022801"/>
    </source>
</evidence>
<evidence type="ECO:0000256" key="16">
    <source>
        <dbReference type="ARBA" id="ARBA00042798"/>
    </source>
</evidence>
<keyword evidence="5" id="KW-0479">Metal-binding</keyword>
<evidence type="ECO:0000313" key="19">
    <source>
        <dbReference type="Proteomes" id="UP000427769"/>
    </source>
</evidence>
<keyword evidence="3" id="KW-0515">Mutator protein</keyword>
<dbReference type="InterPro" id="IPR029119">
    <property type="entry name" value="MutY_C"/>
</dbReference>
<dbReference type="EC" id="3.6.1.55" evidence="12"/>
<protein>
    <recommendedName>
        <fullName evidence="13">8-oxo-dGTP diphosphatase</fullName>
        <ecNumber evidence="12">3.6.1.55</ecNumber>
    </recommendedName>
    <alternativeName>
        <fullName evidence="16">7,8-dihydro-8-oxoguanine-triphosphatase</fullName>
    </alternativeName>
    <alternativeName>
        <fullName evidence="15">Mutator protein MutT</fullName>
    </alternativeName>
    <alternativeName>
        <fullName evidence="14">dGTP pyrophosphohydrolase</fullName>
    </alternativeName>
</protein>
<evidence type="ECO:0000256" key="5">
    <source>
        <dbReference type="ARBA" id="ARBA00022723"/>
    </source>
</evidence>
<evidence type="ECO:0000256" key="15">
    <source>
        <dbReference type="ARBA" id="ARBA00041979"/>
    </source>
</evidence>
<dbReference type="GO" id="GO:0044716">
    <property type="term" value="F:8-oxo-GDP phosphatase activity"/>
    <property type="evidence" value="ECO:0007669"/>
    <property type="project" value="TreeGrafter"/>
</dbReference>
<dbReference type="Pfam" id="PF14815">
    <property type="entry name" value="NUDIX_4"/>
    <property type="match status" value="1"/>
</dbReference>
<keyword evidence="9" id="KW-0234">DNA repair</keyword>
<dbReference type="InterPro" id="IPR015797">
    <property type="entry name" value="NUDIX_hydrolase-like_dom_sf"/>
</dbReference>
<keyword evidence="6" id="KW-0227">DNA damage</keyword>
<evidence type="ECO:0000256" key="6">
    <source>
        <dbReference type="ARBA" id="ARBA00022763"/>
    </source>
</evidence>
<dbReference type="EMBL" id="AP021875">
    <property type="protein sequence ID" value="BBO73505.1"/>
    <property type="molecule type" value="Genomic_DNA"/>
</dbReference>
<dbReference type="PANTHER" id="PTHR47707:SF1">
    <property type="entry name" value="NUDIX HYDROLASE FAMILY PROTEIN"/>
    <property type="match status" value="1"/>
</dbReference>
<dbReference type="KEGG" id="dwd:DSCW_09220"/>
<accession>A0A5K7YYK3</accession>
<comment type="cofactor">
    <cofactor evidence="1">
        <name>Mg(2+)</name>
        <dbReference type="ChEBI" id="CHEBI:18420"/>
    </cofactor>
</comment>
<dbReference type="CDD" id="cd03425">
    <property type="entry name" value="NUDIX_MutT_NudA_like"/>
    <property type="match status" value="1"/>
</dbReference>
<dbReference type="PANTHER" id="PTHR47707">
    <property type="entry name" value="8-OXO-DGTP DIPHOSPHATASE"/>
    <property type="match status" value="1"/>
</dbReference>
<dbReference type="InterPro" id="IPR020476">
    <property type="entry name" value="Nudix_hydrolase"/>
</dbReference>
<dbReference type="RefSeq" id="WP_197740492.1">
    <property type="nucleotide sequence ID" value="NZ_AP021875.1"/>
</dbReference>
<evidence type="ECO:0000313" key="18">
    <source>
        <dbReference type="EMBL" id="BBO73505.1"/>
    </source>
</evidence>
<evidence type="ECO:0000256" key="12">
    <source>
        <dbReference type="ARBA" id="ARBA00038905"/>
    </source>
</evidence>
<dbReference type="GO" id="GO:0006281">
    <property type="term" value="P:DNA repair"/>
    <property type="evidence" value="ECO:0007669"/>
    <property type="project" value="UniProtKB-KW"/>
</dbReference>
<evidence type="ECO:0000256" key="13">
    <source>
        <dbReference type="ARBA" id="ARBA00040794"/>
    </source>
</evidence>
<keyword evidence="4" id="KW-0235">DNA replication</keyword>
<comment type="similarity">
    <text evidence="2">Belongs to the Nudix hydrolase family.</text>
</comment>
<evidence type="ECO:0000256" key="8">
    <source>
        <dbReference type="ARBA" id="ARBA00022842"/>
    </source>
</evidence>
<dbReference type="GO" id="GO:0008413">
    <property type="term" value="F:8-oxo-7,8-dihydroguanosine triphosphate pyrophosphatase activity"/>
    <property type="evidence" value="ECO:0007669"/>
    <property type="project" value="TreeGrafter"/>
</dbReference>
<dbReference type="Proteomes" id="UP000427769">
    <property type="component" value="Chromosome"/>
</dbReference>
<dbReference type="GO" id="GO:0006260">
    <property type="term" value="P:DNA replication"/>
    <property type="evidence" value="ECO:0007669"/>
    <property type="project" value="UniProtKB-KW"/>
</dbReference>
<evidence type="ECO:0000256" key="3">
    <source>
        <dbReference type="ARBA" id="ARBA00022457"/>
    </source>
</evidence>
<feature type="domain" description="Nudix hydrolase" evidence="17">
    <location>
        <begin position="12"/>
        <end position="137"/>
    </location>
</feature>
<keyword evidence="7" id="KW-0378">Hydrolase</keyword>
<name>A0A5K7YYK3_9BACT</name>
<dbReference type="GO" id="GO:0044715">
    <property type="term" value="F:8-oxo-dGDP phosphatase activity"/>
    <property type="evidence" value="ECO:0007669"/>
    <property type="project" value="TreeGrafter"/>
</dbReference>
<dbReference type="InterPro" id="IPR000086">
    <property type="entry name" value="NUDIX_hydrolase_dom"/>
</dbReference>